<sequence>ARPAGPGDSGVRAGVEGEEARLAGEVGEAAFPSATTASRLSTPPVSTARSHRSRL</sequence>
<evidence type="ECO:0000256" key="1">
    <source>
        <dbReference type="SAM" id="MobiDB-lite"/>
    </source>
</evidence>
<gene>
    <name evidence="2" type="ORF">AVDCRST_MAG50-779</name>
</gene>
<evidence type="ECO:0000313" key="2">
    <source>
        <dbReference type="EMBL" id="CAA9224872.1"/>
    </source>
</evidence>
<accession>A0A6J4HKB7</accession>
<reference evidence="2" key="1">
    <citation type="submission" date="2020-02" db="EMBL/GenBank/DDBJ databases">
        <authorList>
            <person name="Meier V. D."/>
        </authorList>
    </citation>
    <scope>NUCLEOTIDE SEQUENCE</scope>
    <source>
        <strain evidence="2">AVDCRST_MAG50</strain>
    </source>
</reference>
<feature type="non-terminal residue" evidence="2">
    <location>
        <position position="55"/>
    </location>
</feature>
<protein>
    <submittedName>
        <fullName evidence="2">Uncharacterized protein</fullName>
    </submittedName>
</protein>
<proteinExistence type="predicted"/>
<name>A0A6J4HKB7_9ACTN</name>
<dbReference type="EMBL" id="CADCTF010000039">
    <property type="protein sequence ID" value="CAA9224872.1"/>
    <property type="molecule type" value="Genomic_DNA"/>
</dbReference>
<feature type="non-terminal residue" evidence="2">
    <location>
        <position position="1"/>
    </location>
</feature>
<dbReference type="AlphaFoldDB" id="A0A6J4HKB7"/>
<organism evidence="2">
    <name type="scientific">uncultured Acidimicrobiales bacterium</name>
    <dbReference type="NCBI Taxonomy" id="310071"/>
    <lineage>
        <taxon>Bacteria</taxon>
        <taxon>Bacillati</taxon>
        <taxon>Actinomycetota</taxon>
        <taxon>Acidimicrobiia</taxon>
        <taxon>Acidimicrobiales</taxon>
        <taxon>environmental samples</taxon>
    </lineage>
</organism>
<feature type="compositionally biased region" description="Polar residues" evidence="1">
    <location>
        <begin position="33"/>
        <end position="48"/>
    </location>
</feature>
<feature type="region of interest" description="Disordered" evidence="1">
    <location>
        <begin position="1"/>
        <end position="55"/>
    </location>
</feature>